<organism evidence="2 3">
    <name type="scientific">Streptomyces graminearus</name>
    <dbReference type="NCBI Taxonomy" id="284030"/>
    <lineage>
        <taxon>Bacteria</taxon>
        <taxon>Bacillati</taxon>
        <taxon>Actinomycetota</taxon>
        <taxon>Actinomycetes</taxon>
        <taxon>Kitasatosporales</taxon>
        <taxon>Streptomycetaceae</taxon>
        <taxon>Streptomyces</taxon>
    </lineage>
</organism>
<proteinExistence type="predicted"/>
<comment type="caution">
    <text evidence="2">The sequence shown here is derived from an EMBL/GenBank/DDBJ whole genome shotgun (WGS) entry which is preliminary data.</text>
</comment>
<name>A0ABN3L0A2_9ACTN</name>
<gene>
    <name evidence="2" type="ORF">GCM10010422_18700</name>
</gene>
<protein>
    <submittedName>
        <fullName evidence="2">Uncharacterized protein</fullName>
    </submittedName>
</protein>
<evidence type="ECO:0000313" key="3">
    <source>
        <dbReference type="Proteomes" id="UP001501721"/>
    </source>
</evidence>
<feature type="region of interest" description="Disordered" evidence="1">
    <location>
        <begin position="1"/>
        <end position="46"/>
    </location>
</feature>
<feature type="compositionally biased region" description="Basic and acidic residues" evidence="1">
    <location>
        <begin position="12"/>
        <end position="23"/>
    </location>
</feature>
<accession>A0ABN3L0A2</accession>
<dbReference type="EMBL" id="BAAATL010000007">
    <property type="protein sequence ID" value="GAA2475514.1"/>
    <property type="molecule type" value="Genomic_DNA"/>
</dbReference>
<sequence>MAVDTGRLRFKKVQEGDGERRDALGSPIRRLLGQTGDSAASGGPCRKAPRALYVESGKESGDVLASIFFPSRRLPRFPPFVCFSRAPLAAPAAARD</sequence>
<keyword evidence="3" id="KW-1185">Reference proteome</keyword>
<evidence type="ECO:0000313" key="2">
    <source>
        <dbReference type="EMBL" id="GAA2475514.1"/>
    </source>
</evidence>
<dbReference type="Proteomes" id="UP001501721">
    <property type="component" value="Unassembled WGS sequence"/>
</dbReference>
<reference evidence="2 3" key="1">
    <citation type="journal article" date="2019" name="Int. J. Syst. Evol. Microbiol.">
        <title>The Global Catalogue of Microorganisms (GCM) 10K type strain sequencing project: providing services to taxonomists for standard genome sequencing and annotation.</title>
        <authorList>
            <consortium name="The Broad Institute Genomics Platform"/>
            <consortium name="The Broad Institute Genome Sequencing Center for Infectious Disease"/>
            <person name="Wu L."/>
            <person name="Ma J."/>
        </authorList>
    </citation>
    <scope>NUCLEOTIDE SEQUENCE [LARGE SCALE GENOMIC DNA]</scope>
    <source>
        <strain evidence="2 3">JCM 6923</strain>
    </source>
</reference>
<evidence type="ECO:0000256" key="1">
    <source>
        <dbReference type="SAM" id="MobiDB-lite"/>
    </source>
</evidence>